<dbReference type="Pfam" id="PF18392">
    <property type="entry name" value="CSN7a_helixI"/>
    <property type="match status" value="1"/>
</dbReference>
<feature type="compositionally biased region" description="Low complexity" evidence="8">
    <location>
        <begin position="261"/>
        <end position="270"/>
    </location>
</feature>
<feature type="region of interest" description="Disordered" evidence="8">
    <location>
        <begin position="223"/>
        <end position="270"/>
    </location>
</feature>
<dbReference type="Proteomes" id="UP001209878">
    <property type="component" value="Unassembled WGS sequence"/>
</dbReference>
<name>A0AAD9L1G7_RIDPI</name>
<keyword evidence="4" id="KW-0963">Cytoplasm</keyword>
<dbReference type="EMBL" id="JAODUO010000402">
    <property type="protein sequence ID" value="KAK2181311.1"/>
    <property type="molecule type" value="Genomic_DNA"/>
</dbReference>
<proteinExistence type="inferred from homology"/>
<evidence type="ECO:0000259" key="9">
    <source>
        <dbReference type="PROSITE" id="PS50250"/>
    </source>
</evidence>
<keyword evidence="7" id="KW-0175">Coiled coil</keyword>
<dbReference type="GO" id="GO:0008180">
    <property type="term" value="C:COP9 signalosome"/>
    <property type="evidence" value="ECO:0007669"/>
    <property type="project" value="UniProtKB-KW"/>
</dbReference>
<evidence type="ECO:0000313" key="10">
    <source>
        <dbReference type="EMBL" id="KAK2181311.1"/>
    </source>
</evidence>
<gene>
    <name evidence="10" type="ORF">NP493_403g00021</name>
</gene>
<evidence type="ECO:0000256" key="6">
    <source>
        <dbReference type="ARBA" id="ARBA00023242"/>
    </source>
</evidence>
<dbReference type="AlphaFoldDB" id="A0AAD9L1G7"/>
<evidence type="ECO:0000256" key="5">
    <source>
        <dbReference type="ARBA" id="ARBA00022790"/>
    </source>
</evidence>
<evidence type="ECO:0000313" key="11">
    <source>
        <dbReference type="Proteomes" id="UP001209878"/>
    </source>
</evidence>
<reference evidence="10" key="1">
    <citation type="journal article" date="2023" name="Mol. Biol. Evol.">
        <title>Third-Generation Sequencing Reveals the Adaptive Role of the Epigenome in Three Deep-Sea Polychaetes.</title>
        <authorList>
            <person name="Perez M."/>
            <person name="Aroh O."/>
            <person name="Sun Y."/>
            <person name="Lan Y."/>
            <person name="Juniper S.K."/>
            <person name="Young C.R."/>
            <person name="Angers B."/>
            <person name="Qian P.Y."/>
        </authorList>
    </citation>
    <scope>NUCLEOTIDE SEQUENCE</scope>
    <source>
        <strain evidence="10">R07B-5</strain>
    </source>
</reference>
<dbReference type="InterPro" id="IPR000717">
    <property type="entry name" value="PCI_dom"/>
</dbReference>
<dbReference type="SMART" id="SM00088">
    <property type="entry name" value="PINT"/>
    <property type="match status" value="1"/>
</dbReference>
<evidence type="ECO:0000256" key="3">
    <source>
        <dbReference type="ARBA" id="ARBA00008482"/>
    </source>
</evidence>
<dbReference type="GO" id="GO:0005737">
    <property type="term" value="C:cytoplasm"/>
    <property type="evidence" value="ECO:0007669"/>
    <property type="project" value="UniProtKB-SubCell"/>
</dbReference>
<comment type="caution">
    <text evidence="10">The sequence shown here is derived from an EMBL/GenBank/DDBJ whole genome shotgun (WGS) entry which is preliminary data.</text>
</comment>
<dbReference type="PANTHER" id="PTHR15350:SF5">
    <property type="entry name" value="COP9 SIGNALOSOME COMPLEX SUBUNIT 7"/>
    <property type="match status" value="1"/>
</dbReference>
<organism evidence="10 11">
    <name type="scientific">Ridgeia piscesae</name>
    <name type="common">Tubeworm</name>
    <dbReference type="NCBI Taxonomy" id="27915"/>
    <lineage>
        <taxon>Eukaryota</taxon>
        <taxon>Metazoa</taxon>
        <taxon>Spiralia</taxon>
        <taxon>Lophotrochozoa</taxon>
        <taxon>Annelida</taxon>
        <taxon>Polychaeta</taxon>
        <taxon>Sedentaria</taxon>
        <taxon>Canalipalpata</taxon>
        <taxon>Sabellida</taxon>
        <taxon>Siboglinidae</taxon>
        <taxon>Ridgeia</taxon>
    </lineage>
</organism>
<comment type="subcellular location">
    <subcellularLocation>
        <location evidence="2">Cytoplasm</location>
    </subcellularLocation>
    <subcellularLocation>
        <location evidence="1">Nucleus</location>
    </subcellularLocation>
</comment>
<accession>A0AAD9L1G7</accession>
<evidence type="ECO:0000256" key="1">
    <source>
        <dbReference type="ARBA" id="ARBA00004123"/>
    </source>
</evidence>
<dbReference type="Pfam" id="PF01399">
    <property type="entry name" value="PCI"/>
    <property type="match status" value="1"/>
</dbReference>
<keyword evidence="6" id="KW-0539">Nucleus</keyword>
<protein>
    <recommendedName>
        <fullName evidence="9">PCI domain-containing protein</fullName>
    </recommendedName>
</protein>
<feature type="domain" description="PCI" evidence="9">
    <location>
        <begin position="1"/>
        <end position="160"/>
    </location>
</feature>
<evidence type="ECO:0000256" key="4">
    <source>
        <dbReference type="ARBA" id="ARBA00022490"/>
    </source>
</evidence>
<dbReference type="InterPro" id="IPR041481">
    <property type="entry name" value="CSN7_helixI"/>
</dbReference>
<evidence type="ECO:0000256" key="8">
    <source>
        <dbReference type="SAM" id="MobiDB-lite"/>
    </source>
</evidence>
<keyword evidence="5" id="KW-0736">Signalosome</keyword>
<feature type="coiled-coil region" evidence="7">
    <location>
        <begin position="189"/>
        <end position="220"/>
    </location>
</feature>
<dbReference type="GO" id="GO:0010387">
    <property type="term" value="P:COP9 signalosome assembly"/>
    <property type="evidence" value="ECO:0007669"/>
    <property type="project" value="InterPro"/>
</dbReference>
<dbReference type="PROSITE" id="PS50250">
    <property type="entry name" value="PCI"/>
    <property type="match status" value="1"/>
</dbReference>
<dbReference type="Pfam" id="PF22061">
    <property type="entry name" value="CSN7_HB_subdom"/>
    <property type="match status" value="1"/>
</dbReference>
<sequence length="270" mass="30074">MLATEKQTGLTSNEQFVLLAKSAKGPAVVELIKQVLAAPGVYVFGELLAMPTVQELTTGTSASYLSLLKLFAYGTYNDYKANKDTLPELTPAQVKKLKHLTIVSLANKNKCLPYSLLLQELDLINMRELEDLIIEVIYADVIRGKLDQKNQQLEVDYAIGRDIQPEAVTEIISVLQSWCNSCESVLQTIDSQISKANQYKENQQKLKLQVEQEVANIRKTLKTTQQPQEVDEQMVTDSREVLVPSEKPNKKSSKSKGLRGSGKLWGKSSS</sequence>
<keyword evidence="11" id="KW-1185">Reference proteome</keyword>
<evidence type="ECO:0000256" key="2">
    <source>
        <dbReference type="ARBA" id="ARBA00004496"/>
    </source>
</evidence>
<dbReference type="InterPro" id="IPR045237">
    <property type="entry name" value="COPS7/eIF3m"/>
</dbReference>
<dbReference type="PANTHER" id="PTHR15350">
    <property type="entry name" value="COP9 SIGNALOSOME COMPLEX SUBUNIT 7/DENDRITIC CELL PROTEIN GA17"/>
    <property type="match status" value="1"/>
</dbReference>
<comment type="similarity">
    <text evidence="3">Belongs to the CSN7/EIF3M family. CSN7 subfamily.</text>
</comment>
<evidence type="ECO:0000256" key="7">
    <source>
        <dbReference type="SAM" id="Coils"/>
    </source>
</evidence>